<dbReference type="PANTHER" id="PTHR15301:SF3">
    <property type="entry name" value="PROTEIN NSG1-RELATED"/>
    <property type="match status" value="1"/>
</dbReference>
<feature type="transmembrane region" description="Helical" evidence="9">
    <location>
        <begin position="57"/>
        <end position="77"/>
    </location>
</feature>
<dbReference type="GO" id="GO:0032869">
    <property type="term" value="P:cellular response to insulin stimulus"/>
    <property type="evidence" value="ECO:0007669"/>
    <property type="project" value="TreeGrafter"/>
</dbReference>
<reference evidence="11" key="1">
    <citation type="journal article" date="2010" name="Nature">
        <title>The Amphimedon queenslandica genome and the evolution of animal complexity.</title>
        <authorList>
            <person name="Srivastava M."/>
            <person name="Simakov O."/>
            <person name="Chapman J."/>
            <person name="Fahey B."/>
            <person name="Gauthier M.E."/>
            <person name="Mitros T."/>
            <person name="Richards G.S."/>
            <person name="Conaco C."/>
            <person name="Dacre M."/>
            <person name="Hellsten U."/>
            <person name="Larroux C."/>
            <person name="Putnam N.H."/>
            <person name="Stanke M."/>
            <person name="Adamska M."/>
            <person name="Darling A."/>
            <person name="Degnan S.M."/>
            <person name="Oakley T.H."/>
            <person name="Plachetzki D.C."/>
            <person name="Zhai Y."/>
            <person name="Adamski M."/>
            <person name="Calcino A."/>
            <person name="Cummins S.F."/>
            <person name="Goodstein D.M."/>
            <person name="Harris C."/>
            <person name="Jackson D.J."/>
            <person name="Leys S.P."/>
            <person name="Shu S."/>
            <person name="Woodcroft B.J."/>
            <person name="Vervoort M."/>
            <person name="Kosik K.S."/>
            <person name="Manning G."/>
            <person name="Degnan B.M."/>
            <person name="Rokhsar D.S."/>
        </authorList>
    </citation>
    <scope>NUCLEOTIDE SEQUENCE [LARGE SCALE GENOMIC DNA]</scope>
</reference>
<evidence type="ECO:0000256" key="3">
    <source>
        <dbReference type="ARBA" id="ARBA00022548"/>
    </source>
</evidence>
<dbReference type="Pfam" id="PF07281">
    <property type="entry name" value="INSIG"/>
    <property type="match status" value="1"/>
</dbReference>
<protein>
    <submittedName>
        <fullName evidence="10">Uncharacterized protein</fullName>
    </submittedName>
</protein>
<evidence type="ECO:0000256" key="2">
    <source>
        <dbReference type="ARBA" id="ARBA00007475"/>
    </source>
</evidence>
<keyword evidence="5" id="KW-0256">Endoplasmic reticulum</keyword>
<keyword evidence="8" id="KW-0753">Steroid metabolism</keyword>
<keyword evidence="8" id="KW-0443">Lipid metabolism</keyword>
<dbReference type="AlphaFoldDB" id="A0AAN0I9J6"/>
<evidence type="ECO:0000256" key="5">
    <source>
        <dbReference type="ARBA" id="ARBA00022824"/>
    </source>
</evidence>
<accession>A0AAN0I9J6</accession>
<keyword evidence="8" id="KW-1207">Sterol metabolism</keyword>
<evidence type="ECO:0000313" key="10">
    <source>
        <dbReference type="EnsemblMetazoa" id="XP_003383189.2"/>
    </source>
</evidence>
<comment type="similarity">
    <text evidence="2">Belongs to the INSIG family.</text>
</comment>
<keyword evidence="6 9" id="KW-1133">Transmembrane helix</keyword>
<evidence type="ECO:0000256" key="1">
    <source>
        <dbReference type="ARBA" id="ARBA00004477"/>
    </source>
</evidence>
<evidence type="ECO:0000256" key="9">
    <source>
        <dbReference type="SAM" id="Phobius"/>
    </source>
</evidence>
<dbReference type="InterPro" id="IPR025929">
    <property type="entry name" value="INSIG_fam"/>
</dbReference>
<dbReference type="GO" id="GO:0006695">
    <property type="term" value="P:cholesterol biosynthetic process"/>
    <property type="evidence" value="ECO:0007669"/>
    <property type="project" value="TreeGrafter"/>
</dbReference>
<dbReference type="GO" id="GO:0036316">
    <property type="term" value="P:SREBP-SCAP complex retention in endoplasmic reticulum"/>
    <property type="evidence" value="ECO:0007669"/>
    <property type="project" value="TreeGrafter"/>
</dbReference>
<feature type="transmembrane region" description="Helical" evidence="9">
    <location>
        <begin position="139"/>
        <end position="160"/>
    </location>
</feature>
<keyword evidence="7 9" id="KW-0472">Membrane</keyword>
<dbReference type="GO" id="GO:0032937">
    <property type="term" value="C:SREBP-SCAP-Insig complex"/>
    <property type="evidence" value="ECO:0007669"/>
    <property type="project" value="TreeGrafter"/>
</dbReference>
<name>A0AAN0I9J6_AMPQE</name>
<evidence type="ECO:0000256" key="8">
    <source>
        <dbReference type="ARBA" id="ARBA00023166"/>
    </source>
</evidence>
<evidence type="ECO:0000256" key="7">
    <source>
        <dbReference type="ARBA" id="ARBA00023136"/>
    </source>
</evidence>
<reference evidence="10" key="2">
    <citation type="submission" date="2024-06" db="UniProtKB">
        <authorList>
            <consortium name="EnsemblMetazoa"/>
        </authorList>
    </citation>
    <scope>IDENTIFICATION</scope>
</reference>
<proteinExistence type="inferred from homology"/>
<dbReference type="GeneID" id="100638118"/>
<dbReference type="EnsemblMetazoa" id="XM_003383141.3">
    <property type="protein sequence ID" value="XP_003383189.2"/>
    <property type="gene ID" value="LOC100638118"/>
</dbReference>
<organism evidence="10 11">
    <name type="scientific">Amphimedon queenslandica</name>
    <name type="common">Sponge</name>
    <dbReference type="NCBI Taxonomy" id="400682"/>
    <lineage>
        <taxon>Eukaryota</taxon>
        <taxon>Metazoa</taxon>
        <taxon>Porifera</taxon>
        <taxon>Demospongiae</taxon>
        <taxon>Heteroscleromorpha</taxon>
        <taxon>Haplosclerida</taxon>
        <taxon>Niphatidae</taxon>
        <taxon>Amphimedon</taxon>
    </lineage>
</organism>
<keyword evidence="3" id="KW-0153">Cholesterol metabolism</keyword>
<feature type="transmembrane region" description="Helical" evidence="9">
    <location>
        <begin position="172"/>
        <end position="194"/>
    </location>
</feature>
<evidence type="ECO:0000256" key="4">
    <source>
        <dbReference type="ARBA" id="ARBA00022692"/>
    </source>
</evidence>
<comment type="subcellular location">
    <subcellularLocation>
        <location evidence="1">Endoplasmic reticulum membrane</location>
        <topology evidence="1">Multi-pass membrane protein</topology>
    </subcellularLocation>
</comment>
<dbReference type="Proteomes" id="UP000007879">
    <property type="component" value="Unassembled WGS sequence"/>
</dbReference>
<feature type="transmembrane region" description="Helical" evidence="9">
    <location>
        <begin position="114"/>
        <end position="133"/>
    </location>
</feature>
<evidence type="ECO:0000313" key="11">
    <source>
        <dbReference type="Proteomes" id="UP000007879"/>
    </source>
</evidence>
<dbReference type="KEGG" id="aqu:100638118"/>
<keyword evidence="11" id="KW-1185">Reference proteome</keyword>
<evidence type="ECO:0000256" key="6">
    <source>
        <dbReference type="ARBA" id="ARBA00022989"/>
    </source>
</evidence>
<feature type="transmembrane region" description="Helical" evidence="9">
    <location>
        <begin position="27"/>
        <end position="45"/>
    </location>
</feature>
<dbReference type="RefSeq" id="XP_003383189.2">
    <property type="nucleotide sequence ID" value="XM_003383141.3"/>
</dbReference>
<dbReference type="GO" id="GO:0032933">
    <property type="term" value="P:SREBP signaling pathway"/>
    <property type="evidence" value="ECO:0007669"/>
    <property type="project" value="TreeGrafter"/>
</dbReference>
<sequence>MLPPRWETETTDSNGAREGQRGMTCAFISRGLILFAIGCIIRMALDLLQVEAKFSTLWLVPVSGLAAACIGLLYPYVTSNSMDDSDPPDGAMIIRCIAVFVGVYQASTKIYFSSYFELFMTLIALAVGMWWLFDRSKSGLTFCLLLAFILASVTQFLYKYKYTRHLVGSEFLYPRAWAIYFTVCVLFGTIGRWVQQLEYQ</sequence>
<dbReference type="PANTHER" id="PTHR15301">
    <property type="entry name" value="INSULIN-INDUCED GENE 1"/>
    <property type="match status" value="1"/>
</dbReference>
<keyword evidence="4 9" id="KW-0812">Transmembrane</keyword>